<evidence type="ECO:0000313" key="4">
    <source>
        <dbReference type="WBParaSite" id="TREG1_33680.1"/>
    </source>
</evidence>
<dbReference type="GO" id="GO:0008017">
    <property type="term" value="F:microtubule binding"/>
    <property type="evidence" value="ECO:0007669"/>
    <property type="project" value="InterPro"/>
</dbReference>
<dbReference type="Gene3D" id="1.20.58.1520">
    <property type="match status" value="1"/>
</dbReference>
<keyword evidence="1" id="KW-0175">Coiled coil</keyword>
<dbReference type="GO" id="GO:0051256">
    <property type="term" value="P:mitotic spindle midzone assembly"/>
    <property type="evidence" value="ECO:0007669"/>
    <property type="project" value="TreeGrafter"/>
</dbReference>
<evidence type="ECO:0000256" key="2">
    <source>
        <dbReference type="SAM" id="MobiDB-lite"/>
    </source>
</evidence>
<evidence type="ECO:0000256" key="1">
    <source>
        <dbReference type="SAM" id="Coils"/>
    </source>
</evidence>
<feature type="compositionally biased region" description="Basic and acidic residues" evidence="2">
    <location>
        <begin position="169"/>
        <end position="180"/>
    </location>
</feature>
<feature type="coiled-coil region" evidence="1">
    <location>
        <begin position="490"/>
        <end position="521"/>
    </location>
</feature>
<accession>A0AA85JLX9</accession>
<evidence type="ECO:0000313" key="5">
    <source>
        <dbReference type="WBParaSite" id="TREG1_33680.2"/>
    </source>
</evidence>
<sequence>METEELEKELIQSMRPNLTELLRIWNYVGFNKLERSERIQQFVQKLQTVLCEVIKEENSARLAMEQKIELRRREIADMCQQLGLAPFLPERGLTSSELMRSLNDKAEELVQQKSARCERYFWLRSKILRLNNLLDDGDHLSEITKQNLDTDFHTKFPPITKFTNQSNGTDHKDSNADDNKNNNNNNFSEPEKFDPSIISSIQTLPDQESIEKLTKLHNELNSVYAPLAAQHAALREDIARVAADILYQPQSDKEAEILKIVGLKHLCKNGNVCSTPGVVRRASVTPTPTNSMSASNENIDTSTKYLNSDGVYEPVVNKEILRWLTDWRLRLVKEKARLVGTCEELRAYLLQMWRRLDKPESEQKEFLDAHSGYKPEDLEALQEEVDRCQQLKWENMQTYLTRLESEALRLANLCCVDEKIVQLPNGCDKRDPEVLVNHLETVLEQLNQTYSLYRPVYECIAVYENCWKQLIDVEARLKDPAIFLNRGGILLKTEKEKKRLLKEVERTEKEALSAIEQYEAKSSSNFLLSNGKPFTEHINDRWNNYKTLKETSKSRRSIIPNSSNSTVNNTGNNSGSTTRPTSANLMGSPIAHS</sequence>
<dbReference type="Pfam" id="PF03999">
    <property type="entry name" value="MAP65_ASE1"/>
    <property type="match status" value="1"/>
</dbReference>
<dbReference type="GO" id="GO:1990023">
    <property type="term" value="C:mitotic spindle midzone"/>
    <property type="evidence" value="ECO:0007669"/>
    <property type="project" value="TreeGrafter"/>
</dbReference>
<dbReference type="GO" id="GO:0005737">
    <property type="term" value="C:cytoplasm"/>
    <property type="evidence" value="ECO:0007669"/>
    <property type="project" value="TreeGrafter"/>
</dbReference>
<name>A0AA85JLX9_TRIRE</name>
<dbReference type="InterPro" id="IPR007145">
    <property type="entry name" value="MAP65_Ase1_PRC1"/>
</dbReference>
<keyword evidence="3" id="KW-1185">Reference proteome</keyword>
<dbReference type="WBParaSite" id="TREG1_33680.1">
    <property type="protein sequence ID" value="TREG1_33680.1"/>
    <property type="gene ID" value="TREG1_33680"/>
</dbReference>
<reference evidence="4 5" key="2">
    <citation type="submission" date="2023-11" db="UniProtKB">
        <authorList>
            <consortium name="WormBaseParasite"/>
        </authorList>
    </citation>
    <scope>IDENTIFICATION</scope>
</reference>
<dbReference type="WBParaSite" id="TREG1_33680.2">
    <property type="protein sequence ID" value="TREG1_33680.2"/>
    <property type="gene ID" value="TREG1_33680"/>
</dbReference>
<proteinExistence type="predicted"/>
<feature type="region of interest" description="Disordered" evidence="2">
    <location>
        <begin position="155"/>
        <end position="194"/>
    </location>
</feature>
<dbReference type="PANTHER" id="PTHR19321">
    <property type="entry name" value="PROTEIN REGULATOR OF CYTOKINESIS 1 PRC1-RELATED"/>
    <property type="match status" value="1"/>
</dbReference>
<organism evidence="3 5">
    <name type="scientific">Trichobilharzia regenti</name>
    <name type="common">Nasal bird schistosome</name>
    <dbReference type="NCBI Taxonomy" id="157069"/>
    <lineage>
        <taxon>Eukaryota</taxon>
        <taxon>Metazoa</taxon>
        <taxon>Spiralia</taxon>
        <taxon>Lophotrochozoa</taxon>
        <taxon>Platyhelminthes</taxon>
        <taxon>Trematoda</taxon>
        <taxon>Digenea</taxon>
        <taxon>Strigeidida</taxon>
        <taxon>Schistosomatoidea</taxon>
        <taxon>Schistosomatidae</taxon>
        <taxon>Trichobilharzia</taxon>
    </lineage>
</organism>
<dbReference type="PANTHER" id="PTHR19321:SF41">
    <property type="entry name" value="FASCETTO-RELATED"/>
    <property type="match status" value="1"/>
</dbReference>
<evidence type="ECO:0008006" key="6">
    <source>
        <dbReference type="Google" id="ProtNLM"/>
    </source>
</evidence>
<protein>
    <recommendedName>
        <fullName evidence="6">Protein regulator of cytokinesis 1</fullName>
    </recommendedName>
</protein>
<dbReference type="AlphaFoldDB" id="A0AA85JLX9"/>
<dbReference type="Proteomes" id="UP000050795">
    <property type="component" value="Unassembled WGS sequence"/>
</dbReference>
<reference evidence="3" key="1">
    <citation type="submission" date="2022-06" db="EMBL/GenBank/DDBJ databases">
        <authorList>
            <person name="Berger JAMES D."/>
            <person name="Berger JAMES D."/>
        </authorList>
    </citation>
    <scope>NUCLEOTIDE SEQUENCE [LARGE SCALE GENOMIC DNA]</scope>
</reference>
<feature type="region of interest" description="Disordered" evidence="2">
    <location>
        <begin position="553"/>
        <end position="593"/>
    </location>
</feature>
<feature type="compositionally biased region" description="Low complexity" evidence="2">
    <location>
        <begin position="557"/>
        <end position="582"/>
    </location>
</feature>
<evidence type="ECO:0000313" key="3">
    <source>
        <dbReference type="Proteomes" id="UP000050795"/>
    </source>
</evidence>